<proteinExistence type="predicted"/>
<gene>
    <name evidence="2" type="ORF">B5V51_9805</name>
</gene>
<feature type="compositionally biased region" description="Polar residues" evidence="1">
    <location>
        <begin position="79"/>
        <end position="92"/>
    </location>
</feature>
<feature type="compositionally biased region" description="Basic and acidic residues" evidence="1">
    <location>
        <begin position="34"/>
        <end position="52"/>
    </location>
</feature>
<feature type="region of interest" description="Disordered" evidence="1">
    <location>
        <begin position="1"/>
        <end position="100"/>
    </location>
</feature>
<organism evidence="2">
    <name type="scientific">Heliothis virescens</name>
    <name type="common">Tobacco budworm moth</name>
    <dbReference type="NCBI Taxonomy" id="7102"/>
    <lineage>
        <taxon>Eukaryota</taxon>
        <taxon>Metazoa</taxon>
        <taxon>Ecdysozoa</taxon>
        <taxon>Arthropoda</taxon>
        <taxon>Hexapoda</taxon>
        <taxon>Insecta</taxon>
        <taxon>Pterygota</taxon>
        <taxon>Neoptera</taxon>
        <taxon>Endopterygota</taxon>
        <taxon>Lepidoptera</taxon>
        <taxon>Glossata</taxon>
        <taxon>Ditrysia</taxon>
        <taxon>Noctuoidea</taxon>
        <taxon>Noctuidae</taxon>
        <taxon>Heliothinae</taxon>
        <taxon>Heliothis</taxon>
    </lineage>
</organism>
<name>A0A2A4JXA1_HELVI</name>
<reference evidence="2" key="1">
    <citation type="submission" date="2017-09" db="EMBL/GenBank/DDBJ databases">
        <title>Contemporary evolution of a Lepidopteran species, Heliothis virescens, in response to modern agricultural practices.</title>
        <authorList>
            <person name="Fritz M.L."/>
            <person name="Deyonke A.M."/>
            <person name="Papanicolaou A."/>
            <person name="Micinski S."/>
            <person name="Westbrook J."/>
            <person name="Gould F."/>
        </authorList>
    </citation>
    <scope>NUCLEOTIDE SEQUENCE [LARGE SCALE GENOMIC DNA]</scope>
    <source>
        <strain evidence="2">HvINT-</strain>
        <tissue evidence="2">Whole body</tissue>
    </source>
</reference>
<dbReference type="EMBL" id="NWSH01000452">
    <property type="protein sequence ID" value="PCG76318.1"/>
    <property type="molecule type" value="Genomic_DNA"/>
</dbReference>
<evidence type="ECO:0000256" key="1">
    <source>
        <dbReference type="SAM" id="MobiDB-lite"/>
    </source>
</evidence>
<evidence type="ECO:0000313" key="2">
    <source>
        <dbReference type="EMBL" id="PCG76318.1"/>
    </source>
</evidence>
<sequence length="100" mass="11025">MSNDDINLSHTPCTDRVQFTPESESFNDGGQECSSRDLSDDILTKSKQRRQELYSLSDTDGEQSSVASTDDALDPTYVPGSSSEADTDTSYESTEERKES</sequence>
<feature type="compositionally biased region" description="Polar residues" evidence="1">
    <location>
        <begin position="54"/>
        <end position="68"/>
    </location>
</feature>
<dbReference type="AlphaFoldDB" id="A0A2A4JXA1"/>
<protein>
    <submittedName>
        <fullName evidence="2">Uncharacterized protein</fullName>
    </submittedName>
</protein>
<feature type="compositionally biased region" description="Polar residues" evidence="1">
    <location>
        <begin position="1"/>
        <end position="12"/>
    </location>
</feature>
<accession>A0A2A4JXA1</accession>
<comment type="caution">
    <text evidence="2">The sequence shown here is derived from an EMBL/GenBank/DDBJ whole genome shotgun (WGS) entry which is preliminary data.</text>
</comment>